<reference evidence="4" key="1">
    <citation type="submission" date="2016-06" db="UniProtKB">
        <authorList>
            <consortium name="WormBaseParasite"/>
        </authorList>
    </citation>
    <scope>IDENTIFICATION</scope>
</reference>
<feature type="compositionally biased region" description="Polar residues" evidence="1">
    <location>
        <begin position="175"/>
        <end position="187"/>
    </location>
</feature>
<feature type="compositionally biased region" description="Basic and acidic residues" evidence="1">
    <location>
        <begin position="415"/>
        <end position="425"/>
    </location>
</feature>
<feature type="compositionally biased region" description="Low complexity" evidence="1">
    <location>
        <begin position="453"/>
        <end position="466"/>
    </location>
</feature>
<dbReference type="WBParaSite" id="SBAD_0000194001-mRNA-1">
    <property type="protein sequence ID" value="SBAD_0000194001-mRNA-1"/>
    <property type="gene ID" value="SBAD_0000194001"/>
</dbReference>
<feature type="compositionally biased region" description="Low complexity" evidence="1">
    <location>
        <begin position="383"/>
        <end position="395"/>
    </location>
</feature>
<evidence type="ECO:0000313" key="3">
    <source>
        <dbReference type="Proteomes" id="UP000270296"/>
    </source>
</evidence>
<evidence type="ECO:0000256" key="1">
    <source>
        <dbReference type="SAM" id="MobiDB-lite"/>
    </source>
</evidence>
<feature type="compositionally biased region" description="Low complexity" evidence="1">
    <location>
        <begin position="107"/>
        <end position="119"/>
    </location>
</feature>
<feature type="compositionally biased region" description="Basic and acidic residues" evidence="1">
    <location>
        <begin position="492"/>
        <end position="506"/>
    </location>
</feature>
<dbReference type="OrthoDB" id="420032at2759"/>
<protein>
    <submittedName>
        <fullName evidence="4">Smoothelin domain-containing protein</fullName>
    </submittedName>
</protein>
<dbReference type="EMBL" id="UZAM01006976">
    <property type="protein sequence ID" value="VDO95667.1"/>
    <property type="molecule type" value="Genomic_DNA"/>
</dbReference>
<name>A0A183IE06_9BILA</name>
<sequence length="587" mass="64415">MSDTATKLTTKILELACNMQLLLTPDAQRNWGVAHDGNSQGMKQQKVDSAKLASQTGKDKMAVPPALHSQQKTVWACSLCHQRQQILGKTGKWFRRDQTRATTPTDVSPASSPRVVPSSDTSSSLKALAEDTRSSPKAQDARLTSGPSQTDKRPETLSPKGRADTGRGKTDTSKRSSISETGTTSSKYGVKKEGPATKDVKSEKTETREKREERVSDDRSRQSQKLEEANSRPSPTPPGGEPQTVVSEMSVENYKTSVGSGIGARTEKGSREERQPRHNSVSKHRQSRIVDSSPSAEANQSANVDASDSRTVTNMGQSLGQEVVEPFAAAKLSPPYNTVTAATTRSEVEKHPLDRRRASQYEYGNKRLHTVRTHSLKQDTRQSSTTATAAATVSKSTREAAEVGGTAVRMTGSFADDRRGFEPEVRSTTNRKVSELDHAKSVRGQQNDDNEETMSTTKTASAVATSQPLNSTERYLSPEGYAPSTRHQSSSLRRESKDHGRIHRAESQSSETSDVTVVTDWAKRRQSDQEPCRLRYKSLSKQHSISSSEEDLPSTSECQSVEDFESESYSDRGKRVVRSLSLLPVRK</sequence>
<feature type="compositionally biased region" description="Basic and acidic residues" evidence="1">
    <location>
        <begin position="190"/>
        <end position="230"/>
    </location>
</feature>
<keyword evidence="3" id="KW-1185">Reference proteome</keyword>
<feature type="compositionally biased region" description="Polar residues" evidence="1">
    <location>
        <begin position="507"/>
        <end position="516"/>
    </location>
</feature>
<feature type="compositionally biased region" description="Basic and acidic residues" evidence="1">
    <location>
        <begin position="521"/>
        <end position="533"/>
    </location>
</feature>
<feature type="compositionally biased region" description="Basic and acidic residues" evidence="1">
    <location>
        <begin position="150"/>
        <end position="174"/>
    </location>
</feature>
<evidence type="ECO:0000313" key="4">
    <source>
        <dbReference type="WBParaSite" id="SBAD_0000194001-mRNA-1"/>
    </source>
</evidence>
<dbReference type="Proteomes" id="UP000270296">
    <property type="component" value="Unassembled WGS sequence"/>
</dbReference>
<feature type="region of interest" description="Disordered" evidence="1">
    <location>
        <begin position="341"/>
        <end position="570"/>
    </location>
</feature>
<feature type="compositionally biased region" description="Basic residues" evidence="1">
    <location>
        <begin position="366"/>
        <end position="375"/>
    </location>
</feature>
<feature type="compositionally biased region" description="Polar residues" evidence="1">
    <location>
        <begin position="289"/>
        <end position="312"/>
    </location>
</feature>
<feature type="compositionally biased region" description="Basic and acidic residues" evidence="1">
    <location>
        <begin position="346"/>
        <end position="359"/>
    </location>
</feature>
<evidence type="ECO:0000313" key="2">
    <source>
        <dbReference type="EMBL" id="VDO95667.1"/>
    </source>
</evidence>
<organism evidence="4">
    <name type="scientific">Soboliphyme baturini</name>
    <dbReference type="NCBI Taxonomy" id="241478"/>
    <lineage>
        <taxon>Eukaryota</taxon>
        <taxon>Metazoa</taxon>
        <taxon>Ecdysozoa</taxon>
        <taxon>Nematoda</taxon>
        <taxon>Enoplea</taxon>
        <taxon>Dorylaimia</taxon>
        <taxon>Dioctophymatida</taxon>
        <taxon>Dioctophymatoidea</taxon>
        <taxon>Soboliphymatidae</taxon>
        <taxon>Soboliphyme</taxon>
    </lineage>
</organism>
<accession>A0A183IE06</accession>
<reference evidence="2 3" key="2">
    <citation type="submission" date="2018-11" db="EMBL/GenBank/DDBJ databases">
        <authorList>
            <consortium name="Pathogen Informatics"/>
        </authorList>
    </citation>
    <scope>NUCLEOTIDE SEQUENCE [LARGE SCALE GENOMIC DNA]</scope>
</reference>
<proteinExistence type="predicted"/>
<gene>
    <name evidence="2" type="ORF">SBAD_LOCUS1850</name>
</gene>
<feature type="compositionally biased region" description="Basic and acidic residues" evidence="1">
    <location>
        <begin position="265"/>
        <end position="276"/>
    </location>
</feature>
<dbReference type="AlphaFoldDB" id="A0A183IE06"/>
<feature type="region of interest" description="Disordered" evidence="1">
    <location>
        <begin position="91"/>
        <end position="312"/>
    </location>
</feature>